<name>A0A066WIS8_TILAU</name>
<dbReference type="Proteomes" id="UP000027361">
    <property type="component" value="Unassembled WGS sequence"/>
</dbReference>
<feature type="compositionally biased region" description="Basic and acidic residues" evidence="1">
    <location>
        <begin position="184"/>
        <end position="195"/>
    </location>
</feature>
<reference evidence="2 3" key="1">
    <citation type="submission" date="2014-05" db="EMBL/GenBank/DDBJ databases">
        <title>Draft genome sequence of a rare smut relative, Tilletiaria anomala UBC 951.</title>
        <authorList>
            <consortium name="DOE Joint Genome Institute"/>
            <person name="Toome M."/>
            <person name="Kuo A."/>
            <person name="Henrissat B."/>
            <person name="Lipzen A."/>
            <person name="Tritt A."/>
            <person name="Yoshinaga Y."/>
            <person name="Zane M."/>
            <person name="Barry K."/>
            <person name="Grigoriev I.V."/>
            <person name="Spatafora J.W."/>
            <person name="Aimea M.C."/>
        </authorList>
    </citation>
    <scope>NUCLEOTIDE SEQUENCE [LARGE SCALE GENOMIC DNA]</scope>
    <source>
        <strain evidence="2 3">UBC 951</strain>
    </source>
</reference>
<feature type="compositionally biased region" description="Polar residues" evidence="1">
    <location>
        <begin position="355"/>
        <end position="369"/>
    </location>
</feature>
<feature type="region of interest" description="Disordered" evidence="1">
    <location>
        <begin position="922"/>
        <end position="978"/>
    </location>
</feature>
<evidence type="ECO:0000256" key="1">
    <source>
        <dbReference type="SAM" id="MobiDB-lite"/>
    </source>
</evidence>
<dbReference type="InterPro" id="IPR014752">
    <property type="entry name" value="Arrestin-like_C"/>
</dbReference>
<dbReference type="GeneID" id="25265874"/>
<feature type="compositionally biased region" description="Low complexity" evidence="1">
    <location>
        <begin position="502"/>
        <end position="512"/>
    </location>
</feature>
<protein>
    <recommendedName>
        <fullName evidence="4">Arrestin C-terminal-like domain-containing protein</fullName>
    </recommendedName>
</protein>
<feature type="compositionally biased region" description="Basic residues" evidence="1">
    <location>
        <begin position="145"/>
        <end position="155"/>
    </location>
</feature>
<dbReference type="OrthoDB" id="2586454at2759"/>
<evidence type="ECO:0008006" key="4">
    <source>
        <dbReference type="Google" id="ProtNLM"/>
    </source>
</evidence>
<dbReference type="HOGENOM" id="CLU_294089_0_0_1"/>
<keyword evidence="3" id="KW-1185">Reference proteome</keyword>
<dbReference type="RefSeq" id="XP_013245296.1">
    <property type="nucleotide sequence ID" value="XM_013389842.1"/>
</dbReference>
<gene>
    <name evidence="2" type="ORF">K437DRAFT_266634</name>
</gene>
<dbReference type="AlphaFoldDB" id="A0A066WIS8"/>
<dbReference type="InParanoid" id="A0A066WIS8"/>
<feature type="compositionally biased region" description="Polar residues" evidence="1">
    <location>
        <begin position="463"/>
        <end position="474"/>
    </location>
</feature>
<feature type="compositionally biased region" description="Polar residues" evidence="1">
    <location>
        <begin position="157"/>
        <end position="183"/>
    </location>
</feature>
<feature type="compositionally biased region" description="Low complexity" evidence="1">
    <location>
        <begin position="952"/>
        <end position="978"/>
    </location>
</feature>
<accession>A0A066WIS8</accession>
<feature type="compositionally biased region" description="Low complexity" evidence="1">
    <location>
        <begin position="481"/>
        <end position="490"/>
    </location>
</feature>
<sequence>MLSSLFQPCEIKLHLLQNSLFLHPPDRTTRGDQEALPPTSQDELVRGLVELWVPSERHIGGIKVKLKGVQTIGILDSATSSMLITWEDTVVLEKTLEIGVAQKKGKEKEKGRSKSRHASPERSAPTSASRLPLIPHRSDEDSSHHSHHHHHHYFHRSGTSRSGTLTPTFETPDSPRYPTSTCSSREEHNADRPDLLYRGSSSRTTHSGGGHAGSHDDHHAVCLNGDASPSHEHRERERDKHRHSIGGGGLASAIAAAMSRGRSASRKPGSNSVSVSARHSPNSSRAPSRANSRSRPASRVASRAPSPAPAATAGDEEGGDLLAPPLDAEGRRTSVPGPANVIGGSRVFSPAPRTARSTSGTIPYSQQRDVSVIAPDSPSSTSERPPAESTFSPPRSQVSGHAEDVGPSTLSRPPTGRGGIGSTASARSAAGAEDVGRASLEDAATTRGRGGLGSLLSRPSLENGLSSRGSSSHDNAGGGSSASERASSAAPQPTRGRGGLGNSNSNNSSSSSTAHHDAHKPATRSASVALPLFGGRGKDRAVSRGRGPVKDVDAPSADRSTSIASASAASESATDGSGLQLSRGVHGFEFAFIIPADTPPYERSPFGRVRYTIKATALGAGRAKSNVEAHRDIFPIVNPSSDNVLTPMTVLYNDLHPTVGLLSITCTSSSVSVGGIFNVDVHSPNPPSDLIVYLVRVILETTIELHTRKKGKQSVPTQRHKLWERGWVPPRPNDHLGPGDGNKAQGFIRDAGTDHAWTVQTVARIPDDNVIRATTMPGSRAGIRFSHTLVVEVVHSRSPAFEGLPEGSERKLKVFALRQPVIIPSCCVAYHAVTLPEYSESDNIPRSPNMPYDIGIQHIGEPGAPATLPPDAPWANTALPQHGSRHDYCVCGQTIADLTARERALIPRMAGMTILGDHVHNRGKIGELPEPEPVGERLRRSLSRSSSRSHRSASVTRGGAAMARSISRSSRISTASSATLHTEGITIVGSGAMVAQDRSVHPGAEPGSFDAPPSYCSVQECEEEPRGRSVAR</sequence>
<feature type="compositionally biased region" description="Low complexity" evidence="1">
    <location>
        <begin position="251"/>
        <end position="262"/>
    </location>
</feature>
<evidence type="ECO:0000313" key="2">
    <source>
        <dbReference type="EMBL" id="KDN52448.1"/>
    </source>
</evidence>
<feature type="compositionally biased region" description="Basic and acidic residues" evidence="1">
    <location>
        <begin position="536"/>
        <end position="553"/>
    </location>
</feature>
<organism evidence="2 3">
    <name type="scientific">Tilletiaria anomala (strain ATCC 24038 / CBS 436.72 / UBC 951)</name>
    <dbReference type="NCBI Taxonomy" id="1037660"/>
    <lineage>
        <taxon>Eukaryota</taxon>
        <taxon>Fungi</taxon>
        <taxon>Dikarya</taxon>
        <taxon>Basidiomycota</taxon>
        <taxon>Ustilaginomycotina</taxon>
        <taxon>Exobasidiomycetes</taxon>
        <taxon>Georgefischeriales</taxon>
        <taxon>Tilletiariaceae</taxon>
        <taxon>Tilletiaria</taxon>
    </lineage>
</organism>
<feature type="compositionally biased region" description="Polar residues" evidence="1">
    <location>
        <begin position="377"/>
        <end position="399"/>
    </location>
</feature>
<evidence type="ECO:0000313" key="3">
    <source>
        <dbReference type="Proteomes" id="UP000027361"/>
    </source>
</evidence>
<dbReference type="EMBL" id="JMSN01000010">
    <property type="protein sequence ID" value="KDN52448.1"/>
    <property type="molecule type" value="Genomic_DNA"/>
</dbReference>
<dbReference type="OMA" id="RPPMAND"/>
<proteinExistence type="predicted"/>
<feature type="region of interest" description="Disordered" evidence="1">
    <location>
        <begin position="102"/>
        <end position="578"/>
    </location>
</feature>
<feature type="region of interest" description="Disordered" evidence="1">
    <location>
        <begin position="998"/>
        <end position="1032"/>
    </location>
</feature>
<comment type="caution">
    <text evidence="2">The sequence shown here is derived from an EMBL/GenBank/DDBJ whole genome shotgun (WGS) entry which is preliminary data.</text>
</comment>
<dbReference type="Gene3D" id="2.60.40.640">
    <property type="match status" value="1"/>
</dbReference>
<feature type="compositionally biased region" description="Basic and acidic residues" evidence="1">
    <location>
        <begin position="229"/>
        <end position="238"/>
    </location>
</feature>
<feature type="compositionally biased region" description="Low complexity" evidence="1">
    <location>
        <begin position="276"/>
        <end position="313"/>
    </location>
</feature>
<feature type="compositionally biased region" description="Low complexity" evidence="1">
    <location>
        <begin position="557"/>
        <end position="578"/>
    </location>
</feature>
<dbReference type="STRING" id="1037660.A0A066WIS8"/>
<feature type="compositionally biased region" description="Low complexity" evidence="1">
    <location>
        <begin position="422"/>
        <end position="432"/>
    </location>
</feature>